<evidence type="ECO:0000313" key="5">
    <source>
        <dbReference type="Proteomes" id="UP001524569"/>
    </source>
</evidence>
<feature type="chain" id="PRO_5047332707" description="Ice-binding protein C-terminal domain-containing protein" evidence="2">
    <location>
        <begin position="22"/>
        <end position="218"/>
    </location>
</feature>
<dbReference type="Pfam" id="PF07589">
    <property type="entry name" value="PEP-CTERM"/>
    <property type="match status" value="1"/>
</dbReference>
<feature type="transmembrane region" description="Helical" evidence="1">
    <location>
        <begin position="193"/>
        <end position="212"/>
    </location>
</feature>
<keyword evidence="1" id="KW-0472">Membrane</keyword>
<comment type="caution">
    <text evidence="4">The sequence shown here is derived from an EMBL/GenBank/DDBJ whole genome shotgun (WGS) entry which is preliminary data.</text>
</comment>
<sequence length="218" mass="22286">MRLKIAKQLLAAAILSAAAQAQVGLVNDATADYVAGYAGSTAGDLDVVSASVAYNPLTDIFHFESTFAAAIGTSPGGLYVLGFDRGAGTGRFAANGLPNVLFDSVVVINANGSGAVNLLVPQPVVSTPFAAGTAVIDGAKLSLDILGSWLPSAGFSKSQYTWNLWPRDGLQPAGFGQISDFAPDSVNAAVQVVPLPGAVWLFGSALAGFVAARRRAFR</sequence>
<organism evidence="4 5">
    <name type="scientific">Methylomonas aurea</name>
    <dbReference type="NCBI Taxonomy" id="2952224"/>
    <lineage>
        <taxon>Bacteria</taxon>
        <taxon>Pseudomonadati</taxon>
        <taxon>Pseudomonadota</taxon>
        <taxon>Gammaproteobacteria</taxon>
        <taxon>Methylococcales</taxon>
        <taxon>Methylococcaceae</taxon>
        <taxon>Methylomonas</taxon>
    </lineage>
</organism>
<evidence type="ECO:0000256" key="2">
    <source>
        <dbReference type="SAM" id="SignalP"/>
    </source>
</evidence>
<keyword evidence="5" id="KW-1185">Reference proteome</keyword>
<dbReference type="EMBL" id="JANIBM010000001">
    <property type="protein sequence ID" value="MCQ8179492.1"/>
    <property type="molecule type" value="Genomic_DNA"/>
</dbReference>
<feature type="domain" description="Ice-binding protein C-terminal" evidence="3">
    <location>
        <begin position="193"/>
        <end position="215"/>
    </location>
</feature>
<name>A0ABT1UB99_9GAMM</name>
<reference evidence="4 5" key="1">
    <citation type="submission" date="2022-07" db="EMBL/GenBank/DDBJ databases">
        <title>Methylomonas rivi sp. nov., Methylomonas rosea sp. nov., Methylomonas aureus sp. nov. and Methylomonas subterranea sp. nov., four novel methanotrophs isolated from a freshwater creek and the deep terrestrial subsurface.</title>
        <authorList>
            <person name="Abin C."/>
            <person name="Sankaranarayanan K."/>
            <person name="Garner C."/>
            <person name="Sindelar R."/>
            <person name="Kotary K."/>
            <person name="Garner R."/>
            <person name="Barclay S."/>
            <person name="Lawson P."/>
            <person name="Krumholz L."/>
        </authorList>
    </citation>
    <scope>NUCLEOTIDE SEQUENCE [LARGE SCALE GENOMIC DNA]</scope>
    <source>
        <strain evidence="4 5">SURF-1</strain>
    </source>
</reference>
<keyword evidence="1" id="KW-0812">Transmembrane</keyword>
<gene>
    <name evidence="4" type="ORF">NP603_00085</name>
</gene>
<evidence type="ECO:0000256" key="1">
    <source>
        <dbReference type="SAM" id="Phobius"/>
    </source>
</evidence>
<protein>
    <recommendedName>
        <fullName evidence="3">Ice-binding protein C-terminal domain-containing protein</fullName>
    </recommendedName>
</protein>
<feature type="signal peptide" evidence="2">
    <location>
        <begin position="1"/>
        <end position="21"/>
    </location>
</feature>
<proteinExistence type="predicted"/>
<keyword evidence="2" id="KW-0732">Signal</keyword>
<dbReference type="Proteomes" id="UP001524569">
    <property type="component" value="Unassembled WGS sequence"/>
</dbReference>
<evidence type="ECO:0000259" key="3">
    <source>
        <dbReference type="Pfam" id="PF07589"/>
    </source>
</evidence>
<keyword evidence="1" id="KW-1133">Transmembrane helix</keyword>
<dbReference type="InterPro" id="IPR013424">
    <property type="entry name" value="Ice-binding_C"/>
</dbReference>
<evidence type="ECO:0000313" key="4">
    <source>
        <dbReference type="EMBL" id="MCQ8179492.1"/>
    </source>
</evidence>
<accession>A0ABT1UB99</accession>
<dbReference type="RefSeq" id="WP_256608877.1">
    <property type="nucleotide sequence ID" value="NZ_JANIBM010000001.1"/>
</dbReference>